<evidence type="ECO:0000313" key="2">
    <source>
        <dbReference type="EMBL" id="CAB1434333.1"/>
    </source>
</evidence>
<gene>
    <name evidence="2" type="ORF">PLEPLA_LOCUS22385</name>
</gene>
<organism evidence="2 3">
    <name type="scientific">Pleuronectes platessa</name>
    <name type="common">European plaice</name>
    <dbReference type="NCBI Taxonomy" id="8262"/>
    <lineage>
        <taxon>Eukaryota</taxon>
        <taxon>Metazoa</taxon>
        <taxon>Chordata</taxon>
        <taxon>Craniata</taxon>
        <taxon>Vertebrata</taxon>
        <taxon>Euteleostomi</taxon>
        <taxon>Actinopterygii</taxon>
        <taxon>Neopterygii</taxon>
        <taxon>Teleostei</taxon>
        <taxon>Neoteleostei</taxon>
        <taxon>Acanthomorphata</taxon>
        <taxon>Carangaria</taxon>
        <taxon>Pleuronectiformes</taxon>
        <taxon>Pleuronectoidei</taxon>
        <taxon>Pleuronectidae</taxon>
        <taxon>Pleuronectes</taxon>
    </lineage>
</organism>
<protein>
    <submittedName>
        <fullName evidence="2">Uncharacterized protein</fullName>
    </submittedName>
</protein>
<dbReference type="Proteomes" id="UP001153269">
    <property type="component" value="Unassembled WGS sequence"/>
</dbReference>
<feature type="compositionally biased region" description="Low complexity" evidence="1">
    <location>
        <begin position="14"/>
        <end position="36"/>
    </location>
</feature>
<evidence type="ECO:0000256" key="1">
    <source>
        <dbReference type="SAM" id="MobiDB-lite"/>
    </source>
</evidence>
<proteinExistence type="predicted"/>
<keyword evidence="3" id="KW-1185">Reference proteome</keyword>
<accession>A0A9N7UQD2</accession>
<dbReference type="EMBL" id="CADEAL010001653">
    <property type="protein sequence ID" value="CAB1434333.1"/>
    <property type="molecule type" value="Genomic_DNA"/>
</dbReference>
<sequence>MGGEDGAEGRSGRARPSSSPAAPHLHCSRISSISISANSPAPQGRIEHKPERQKPLRGHPLTAVPNRHSLPTHRAPPCLSVARFSQLRHRESALNLPAKINSPRLFMPLPLRALGTGGCQQRTGQVRVIAARLLRRTGHFYAPGMATFGDSGMSPATLPPL</sequence>
<evidence type="ECO:0000313" key="3">
    <source>
        <dbReference type="Proteomes" id="UP001153269"/>
    </source>
</evidence>
<comment type="caution">
    <text evidence="2">The sequence shown here is derived from an EMBL/GenBank/DDBJ whole genome shotgun (WGS) entry which is preliminary data.</text>
</comment>
<name>A0A9N7UQD2_PLEPL</name>
<feature type="compositionally biased region" description="Basic and acidic residues" evidence="1">
    <location>
        <begin position="45"/>
        <end position="54"/>
    </location>
</feature>
<reference evidence="2" key="1">
    <citation type="submission" date="2020-03" db="EMBL/GenBank/DDBJ databases">
        <authorList>
            <person name="Weist P."/>
        </authorList>
    </citation>
    <scope>NUCLEOTIDE SEQUENCE</scope>
</reference>
<feature type="region of interest" description="Disordered" evidence="1">
    <location>
        <begin position="1"/>
        <end position="75"/>
    </location>
</feature>
<dbReference type="AlphaFoldDB" id="A0A9N7UQD2"/>